<evidence type="ECO:0000313" key="3">
    <source>
        <dbReference type="Proteomes" id="UP000812287"/>
    </source>
</evidence>
<dbReference type="OrthoDB" id="542013at2759"/>
<gene>
    <name evidence="2" type="ORF">BT62DRAFT_939081</name>
</gene>
<organism evidence="2 3">
    <name type="scientific">Guyanagaster necrorhizus</name>
    <dbReference type="NCBI Taxonomy" id="856835"/>
    <lineage>
        <taxon>Eukaryota</taxon>
        <taxon>Fungi</taxon>
        <taxon>Dikarya</taxon>
        <taxon>Basidiomycota</taxon>
        <taxon>Agaricomycotina</taxon>
        <taxon>Agaricomycetes</taxon>
        <taxon>Agaricomycetidae</taxon>
        <taxon>Agaricales</taxon>
        <taxon>Marasmiineae</taxon>
        <taxon>Physalacriaceae</taxon>
        <taxon>Guyanagaster</taxon>
    </lineage>
</organism>
<dbReference type="PANTHER" id="PTHR43157:SF31">
    <property type="entry name" value="PHOSPHATIDYLINOSITOL-GLYCAN BIOSYNTHESIS CLASS F PROTEIN"/>
    <property type="match status" value="1"/>
</dbReference>
<dbReference type="GeneID" id="66109948"/>
<protein>
    <submittedName>
        <fullName evidence="2">Short-chain dehydrogenase</fullName>
    </submittedName>
</protein>
<dbReference type="EMBL" id="MU250600">
    <property type="protein sequence ID" value="KAG7439320.1"/>
    <property type="molecule type" value="Genomic_DNA"/>
</dbReference>
<dbReference type="Gene3D" id="3.40.50.720">
    <property type="entry name" value="NAD(P)-binding Rossmann-like Domain"/>
    <property type="match status" value="1"/>
</dbReference>
<dbReference type="Proteomes" id="UP000812287">
    <property type="component" value="Unassembled WGS sequence"/>
</dbReference>
<name>A0A9P7VF93_9AGAR</name>
<proteinExistence type="predicted"/>
<dbReference type="InterPro" id="IPR036291">
    <property type="entry name" value="NAD(P)-bd_dom_sf"/>
</dbReference>
<sequence length="367" mass="41003">MNAWERRLRFKIAYKAGKHRPRPSLSLVMAPRTHEQLVANQTRPAPAVVTADLSGKTLVLIGANTGLGFEAAKHFARMNPARLVLTSRDEAKGKKALAQIEEDTGYTKAELWIIDLTSFSSVIAFADKAERELGRLDILVENAGVVMWEYEQVEGWEKTMHTNNLGPGLLAIHLIPKMLETARKHSVNPRLVVVASDTHYWTTIEKDVIASPNILVKLSDKDYCTKEVMKRRYSDTKLLNVLFARALQSHVPTITVNSVNPGFCFSGLGSGAPPEEAERLEKMRKELAFTTEEGSRQLVYAAVGSPDDEEKLRGKYIHLSEVVEESDFVISEDGKIMQDKVWEEMLEIFGKVDPKIPEVAKAHLAKA</sequence>
<dbReference type="Pfam" id="PF00106">
    <property type="entry name" value="adh_short"/>
    <property type="match status" value="1"/>
</dbReference>
<dbReference type="SUPFAM" id="SSF51735">
    <property type="entry name" value="NAD(P)-binding Rossmann-fold domains"/>
    <property type="match status" value="1"/>
</dbReference>
<dbReference type="PANTHER" id="PTHR43157">
    <property type="entry name" value="PHOSPHATIDYLINOSITOL-GLYCAN BIOSYNTHESIS CLASS F PROTEIN-RELATED"/>
    <property type="match status" value="1"/>
</dbReference>
<dbReference type="InterPro" id="IPR002347">
    <property type="entry name" value="SDR_fam"/>
</dbReference>
<evidence type="ECO:0000313" key="2">
    <source>
        <dbReference type="EMBL" id="KAG7439320.1"/>
    </source>
</evidence>
<evidence type="ECO:0000256" key="1">
    <source>
        <dbReference type="ARBA" id="ARBA00023002"/>
    </source>
</evidence>
<keyword evidence="1" id="KW-0560">Oxidoreductase</keyword>
<dbReference type="PRINTS" id="PR00081">
    <property type="entry name" value="GDHRDH"/>
</dbReference>
<dbReference type="RefSeq" id="XP_043032820.1">
    <property type="nucleotide sequence ID" value="XM_043187651.1"/>
</dbReference>
<dbReference type="AlphaFoldDB" id="A0A9P7VF93"/>
<reference evidence="2" key="1">
    <citation type="submission" date="2020-11" db="EMBL/GenBank/DDBJ databases">
        <title>Adaptations for nitrogen fixation in a non-lichenized fungal sporocarp promotes dispersal by wood-feeding termites.</title>
        <authorList>
            <consortium name="DOE Joint Genome Institute"/>
            <person name="Koch R.A."/>
            <person name="Yoon G."/>
            <person name="Arayal U."/>
            <person name="Lail K."/>
            <person name="Amirebrahimi M."/>
            <person name="Labutti K."/>
            <person name="Lipzen A."/>
            <person name="Riley R."/>
            <person name="Barry K."/>
            <person name="Henrissat B."/>
            <person name="Grigoriev I.V."/>
            <person name="Herr J.R."/>
            <person name="Aime M.C."/>
        </authorList>
    </citation>
    <scope>NUCLEOTIDE SEQUENCE</scope>
    <source>
        <strain evidence="2">MCA 3950</strain>
    </source>
</reference>
<keyword evidence="3" id="KW-1185">Reference proteome</keyword>
<accession>A0A9P7VF93</accession>
<comment type="caution">
    <text evidence="2">The sequence shown here is derived from an EMBL/GenBank/DDBJ whole genome shotgun (WGS) entry which is preliminary data.</text>
</comment>
<dbReference type="GO" id="GO:0016491">
    <property type="term" value="F:oxidoreductase activity"/>
    <property type="evidence" value="ECO:0007669"/>
    <property type="project" value="UniProtKB-KW"/>
</dbReference>